<dbReference type="Pfam" id="PF13968">
    <property type="entry name" value="DUF4220"/>
    <property type="match status" value="1"/>
</dbReference>
<accession>A0AAE0EBJ5</accession>
<dbReference type="InterPro" id="IPR025315">
    <property type="entry name" value="DUF4220"/>
</dbReference>
<evidence type="ECO:0000313" key="4">
    <source>
        <dbReference type="Proteomes" id="UP001281410"/>
    </source>
</evidence>
<evidence type="ECO:0000256" key="1">
    <source>
        <dbReference type="SAM" id="Phobius"/>
    </source>
</evidence>
<evidence type="ECO:0000313" key="3">
    <source>
        <dbReference type="EMBL" id="KAK3220450.1"/>
    </source>
</evidence>
<keyword evidence="1" id="KW-1133">Transmembrane helix</keyword>
<reference evidence="3" key="1">
    <citation type="journal article" date="2023" name="Plant J.">
        <title>Genome sequences and population genomics provide insights into the demographic history, inbreeding, and mutation load of two 'living fossil' tree species of Dipteronia.</title>
        <authorList>
            <person name="Feng Y."/>
            <person name="Comes H.P."/>
            <person name="Chen J."/>
            <person name="Zhu S."/>
            <person name="Lu R."/>
            <person name="Zhang X."/>
            <person name="Li P."/>
            <person name="Qiu J."/>
            <person name="Olsen K.M."/>
            <person name="Qiu Y."/>
        </authorList>
    </citation>
    <scope>NUCLEOTIDE SEQUENCE</scope>
    <source>
        <strain evidence="3">NBL</strain>
    </source>
</reference>
<organism evidence="3 4">
    <name type="scientific">Dipteronia sinensis</name>
    <dbReference type="NCBI Taxonomy" id="43782"/>
    <lineage>
        <taxon>Eukaryota</taxon>
        <taxon>Viridiplantae</taxon>
        <taxon>Streptophyta</taxon>
        <taxon>Embryophyta</taxon>
        <taxon>Tracheophyta</taxon>
        <taxon>Spermatophyta</taxon>
        <taxon>Magnoliopsida</taxon>
        <taxon>eudicotyledons</taxon>
        <taxon>Gunneridae</taxon>
        <taxon>Pentapetalae</taxon>
        <taxon>rosids</taxon>
        <taxon>malvids</taxon>
        <taxon>Sapindales</taxon>
        <taxon>Sapindaceae</taxon>
        <taxon>Hippocastanoideae</taxon>
        <taxon>Acereae</taxon>
        <taxon>Dipteronia</taxon>
    </lineage>
</organism>
<keyword evidence="1" id="KW-0472">Membrane</keyword>
<protein>
    <recommendedName>
        <fullName evidence="2">DUF4220 domain-containing protein</fullName>
    </recommendedName>
</protein>
<feature type="transmembrane region" description="Helical" evidence="1">
    <location>
        <begin position="283"/>
        <end position="304"/>
    </location>
</feature>
<keyword evidence="1" id="KW-0812">Transmembrane</keyword>
<dbReference type="Proteomes" id="UP001281410">
    <property type="component" value="Unassembled WGS sequence"/>
</dbReference>
<comment type="caution">
    <text evidence="3">The sequence shown here is derived from an EMBL/GenBank/DDBJ whole genome shotgun (WGS) entry which is preliminary data.</text>
</comment>
<feature type="transmembrane region" description="Helical" evidence="1">
    <location>
        <begin position="316"/>
        <end position="337"/>
    </location>
</feature>
<proteinExistence type="predicted"/>
<keyword evidence="4" id="KW-1185">Reference proteome</keyword>
<feature type="transmembrane region" description="Helical" evidence="1">
    <location>
        <begin position="12"/>
        <end position="34"/>
    </location>
</feature>
<dbReference type="Pfam" id="PF04578">
    <property type="entry name" value="DUF594"/>
    <property type="match status" value="1"/>
</dbReference>
<evidence type="ECO:0000259" key="2">
    <source>
        <dbReference type="Pfam" id="PF13968"/>
    </source>
</evidence>
<name>A0AAE0EBJ5_9ROSI</name>
<feature type="transmembrane region" description="Helical" evidence="1">
    <location>
        <begin position="120"/>
        <end position="139"/>
    </location>
</feature>
<dbReference type="PANTHER" id="PTHR31325">
    <property type="entry name" value="OS01G0798800 PROTEIN-RELATED"/>
    <property type="match status" value="1"/>
</dbReference>
<dbReference type="InterPro" id="IPR007658">
    <property type="entry name" value="DUF594"/>
</dbReference>
<gene>
    <name evidence="3" type="ORF">Dsin_014420</name>
</gene>
<feature type="domain" description="DUF4220" evidence="2">
    <location>
        <begin position="56"/>
        <end position="392"/>
    </location>
</feature>
<sequence>MEIFPETLKKQWNLWEIRSLVLLSLSLQIILIMFGSRRKINNPQSFIGIILNAIVWCAYISADWVATVALSVMASNEADCEHASSKARDSLQAFWAPFLLLHLGGPDTITAYSLEDNELWLRHFLGLVIEVGVAFYVFVRFWSSNSLTFLSIPMFITGIVKYGERTWVLWSSNTQRFKNSLDPLISGYAPFPDLFNYKFTSNKLVVQEGINPDDHILIEAYYSYKRLKYLFANQIIDEYHYNSYDIINGKSAEDAFKLVAIELGFIYDVLYTKAAIVYSRIGISLRCISSISSVSALVLFSIIIDMQSYSLIDIMVTYLLLVGAVLLEIYAFILLFYSDWTRLWLVKFKVAKHYHMSKTLVDNFWRFTNCLHSRLSNNKRWSESMGQYNLMSSVFGTKQRRYLGLEKLSCTSELCEFSEKYQYLTWEDVNISLQETIFKYLKERADELQQTLQPFLQSFQKTRDKLLSRSGEDVLRRYGYDHLLVDEEYDARIIIWHIVTDKYYRYDLNNVQGNANKLNQDCKISKWLSDYMLYLLLFCPSMLPKGIGEIRYEHTYVDATIKLPPSEQRCKVNKELKSNICPRSVFERARGLASQLKGDENGWEKRWEMIREVWLEMLAYAAQNCEWIEHAQHLMKGGELLTHVGVLMVNFGLNKQVVFKAYS</sequence>
<dbReference type="AlphaFoldDB" id="A0AAE0EBJ5"/>
<feature type="transmembrane region" description="Helical" evidence="1">
    <location>
        <begin position="46"/>
        <end position="66"/>
    </location>
</feature>
<dbReference type="EMBL" id="JANJYJ010000004">
    <property type="protein sequence ID" value="KAK3220450.1"/>
    <property type="molecule type" value="Genomic_DNA"/>
</dbReference>